<reference evidence="2 3" key="1">
    <citation type="journal article" date="2015" name="Nature">
        <title>rRNA introns, odd ribosomes, and small enigmatic genomes across a large radiation of phyla.</title>
        <authorList>
            <person name="Brown C.T."/>
            <person name="Hug L.A."/>
            <person name="Thomas B.C."/>
            <person name="Sharon I."/>
            <person name="Castelle C.J."/>
            <person name="Singh A."/>
            <person name="Wilkins M.J."/>
            <person name="Williams K.H."/>
            <person name="Banfield J.F."/>
        </authorList>
    </citation>
    <scope>NUCLEOTIDE SEQUENCE [LARGE SCALE GENOMIC DNA]</scope>
</reference>
<organism evidence="2 3">
    <name type="scientific">Candidatus Shapirobacteria bacterium GW2011_GWE2_38_30</name>
    <dbReference type="NCBI Taxonomy" id="1618490"/>
    <lineage>
        <taxon>Bacteria</taxon>
        <taxon>Candidatus Shapironibacteriota</taxon>
    </lineage>
</organism>
<dbReference type="STRING" id="1618490.US90_C0008G0035"/>
<dbReference type="EMBL" id="LBUT01000008">
    <property type="protein sequence ID" value="KKQ70143.1"/>
    <property type="molecule type" value="Genomic_DNA"/>
</dbReference>
<dbReference type="InterPro" id="IPR047216">
    <property type="entry name" value="Endonuclease_DUF559_bact"/>
</dbReference>
<dbReference type="AlphaFoldDB" id="A0A0G0JRI1"/>
<evidence type="ECO:0000313" key="3">
    <source>
        <dbReference type="Proteomes" id="UP000034406"/>
    </source>
</evidence>
<dbReference type="Proteomes" id="UP000034406">
    <property type="component" value="Unassembled WGS sequence"/>
</dbReference>
<proteinExistence type="predicted"/>
<dbReference type="InterPro" id="IPR011335">
    <property type="entry name" value="Restrct_endonuc-II-like"/>
</dbReference>
<evidence type="ECO:0000313" key="2">
    <source>
        <dbReference type="EMBL" id="KKQ70143.1"/>
    </source>
</evidence>
<dbReference type="PANTHER" id="PTHR38590">
    <property type="entry name" value="BLL0828 PROTEIN"/>
    <property type="match status" value="1"/>
</dbReference>
<feature type="domain" description="DUF559" evidence="1">
    <location>
        <begin position="2"/>
        <end position="99"/>
    </location>
</feature>
<gene>
    <name evidence="2" type="ORF">US90_C0008G0035</name>
</gene>
<dbReference type="Pfam" id="PF04480">
    <property type="entry name" value="DUF559"/>
    <property type="match status" value="1"/>
</dbReference>
<comment type="caution">
    <text evidence="2">The sequence shown here is derived from an EMBL/GenBank/DDBJ whole genome shotgun (WGS) entry which is preliminary data.</text>
</comment>
<sequence>MANQNRKNPTKAEKIMWDNFLSKDKTGYRFLRQKPIHRFIADFYCVKLNLIIEIDGDSHKNKTKTDIKRDKFLQQIGIKTIRFTNDQVLNNPEYVKQVLLPLVKGD</sequence>
<dbReference type="PANTHER" id="PTHR38590:SF1">
    <property type="entry name" value="BLL0828 PROTEIN"/>
    <property type="match status" value="1"/>
</dbReference>
<evidence type="ECO:0000259" key="1">
    <source>
        <dbReference type="Pfam" id="PF04480"/>
    </source>
</evidence>
<accession>A0A0G0JRI1</accession>
<protein>
    <recommendedName>
        <fullName evidence="1">DUF559 domain-containing protein</fullName>
    </recommendedName>
</protein>
<name>A0A0G0JRI1_9BACT</name>
<dbReference type="SUPFAM" id="SSF52980">
    <property type="entry name" value="Restriction endonuclease-like"/>
    <property type="match status" value="1"/>
</dbReference>
<dbReference type="CDD" id="cd01038">
    <property type="entry name" value="Endonuclease_DUF559"/>
    <property type="match status" value="1"/>
</dbReference>
<dbReference type="InterPro" id="IPR007569">
    <property type="entry name" value="DUF559"/>
</dbReference>
<dbReference type="Gene3D" id="3.40.960.10">
    <property type="entry name" value="VSR Endonuclease"/>
    <property type="match status" value="1"/>
</dbReference>